<reference evidence="2" key="1">
    <citation type="journal article" date="2023" name="GigaByte">
        <title>Genome assembly of the bearded iris, Iris pallida Lam.</title>
        <authorList>
            <person name="Bruccoleri R.E."/>
            <person name="Oakeley E.J."/>
            <person name="Faust A.M.E."/>
            <person name="Altorfer M."/>
            <person name="Dessus-Babus S."/>
            <person name="Burckhardt D."/>
            <person name="Oertli M."/>
            <person name="Naumann U."/>
            <person name="Petersen F."/>
            <person name="Wong J."/>
        </authorList>
    </citation>
    <scope>NUCLEOTIDE SEQUENCE</scope>
    <source>
        <strain evidence="2">GSM-AAB239-AS_SAM_17_03QT</strain>
    </source>
</reference>
<evidence type="ECO:0000313" key="3">
    <source>
        <dbReference type="Proteomes" id="UP001140949"/>
    </source>
</evidence>
<organism evidence="2 3">
    <name type="scientific">Iris pallida</name>
    <name type="common">Sweet iris</name>
    <dbReference type="NCBI Taxonomy" id="29817"/>
    <lineage>
        <taxon>Eukaryota</taxon>
        <taxon>Viridiplantae</taxon>
        <taxon>Streptophyta</taxon>
        <taxon>Embryophyta</taxon>
        <taxon>Tracheophyta</taxon>
        <taxon>Spermatophyta</taxon>
        <taxon>Magnoliopsida</taxon>
        <taxon>Liliopsida</taxon>
        <taxon>Asparagales</taxon>
        <taxon>Iridaceae</taxon>
        <taxon>Iridoideae</taxon>
        <taxon>Irideae</taxon>
        <taxon>Iris</taxon>
    </lineage>
</organism>
<protein>
    <submittedName>
        <fullName evidence="2">Carboxypeptidase SOL1</fullName>
    </submittedName>
</protein>
<evidence type="ECO:0000256" key="1">
    <source>
        <dbReference type="SAM" id="MobiDB-lite"/>
    </source>
</evidence>
<feature type="compositionally biased region" description="Polar residues" evidence="1">
    <location>
        <begin position="364"/>
        <end position="385"/>
    </location>
</feature>
<proteinExistence type="predicted"/>
<dbReference type="PANTHER" id="PTHR33018:SF34">
    <property type="entry name" value="OS02G0472350 PROTEIN"/>
    <property type="match status" value="1"/>
</dbReference>
<evidence type="ECO:0000313" key="2">
    <source>
        <dbReference type="EMBL" id="KAJ6800459.1"/>
    </source>
</evidence>
<dbReference type="PANTHER" id="PTHR33018">
    <property type="entry name" value="OS10G0338966 PROTEIN-RELATED"/>
    <property type="match status" value="1"/>
</dbReference>
<gene>
    <name evidence="2" type="ORF">M6B38_109735</name>
</gene>
<feature type="region of interest" description="Disordered" evidence="1">
    <location>
        <begin position="355"/>
        <end position="386"/>
    </location>
</feature>
<dbReference type="Pfam" id="PF03004">
    <property type="entry name" value="Transposase_24"/>
    <property type="match status" value="1"/>
</dbReference>
<dbReference type="AlphaFoldDB" id="A0AAX6E962"/>
<keyword evidence="2" id="KW-0645">Protease</keyword>
<feature type="region of interest" description="Disordered" evidence="1">
    <location>
        <begin position="1"/>
        <end position="29"/>
    </location>
</feature>
<keyword evidence="2" id="KW-0378">Hydrolase</keyword>
<dbReference type="Proteomes" id="UP001140949">
    <property type="component" value="Unassembled WGS sequence"/>
</dbReference>
<keyword evidence="3" id="KW-1185">Reference proteome</keyword>
<accession>A0AAX6E962</accession>
<comment type="caution">
    <text evidence="2">The sequence shown here is derived from an EMBL/GenBank/DDBJ whole genome shotgun (WGS) entry which is preliminary data.</text>
</comment>
<dbReference type="InterPro" id="IPR004252">
    <property type="entry name" value="Probable_transposase_24"/>
</dbReference>
<reference evidence="2" key="2">
    <citation type="submission" date="2023-04" db="EMBL/GenBank/DDBJ databases">
        <authorList>
            <person name="Bruccoleri R.E."/>
            <person name="Oakeley E.J."/>
            <person name="Faust A.-M."/>
            <person name="Dessus-Babus S."/>
            <person name="Altorfer M."/>
            <person name="Burckhardt D."/>
            <person name="Oertli M."/>
            <person name="Naumann U."/>
            <person name="Petersen F."/>
            <person name="Wong J."/>
        </authorList>
    </citation>
    <scope>NUCLEOTIDE SEQUENCE</scope>
    <source>
        <strain evidence="2">GSM-AAB239-AS_SAM_17_03QT</strain>
        <tissue evidence="2">Leaf</tissue>
    </source>
</reference>
<name>A0AAX6E962_IRIPA</name>
<dbReference type="GO" id="GO:0004180">
    <property type="term" value="F:carboxypeptidase activity"/>
    <property type="evidence" value="ECO:0007669"/>
    <property type="project" value="UniProtKB-KW"/>
</dbReference>
<dbReference type="EMBL" id="JANAVB010038638">
    <property type="protein sequence ID" value="KAJ6800459.1"/>
    <property type="molecule type" value="Genomic_DNA"/>
</dbReference>
<sequence length="475" mass="53733">MARTTEVSKSKSGKRKRKPQQYVLSDVQQDVDESLEGGLDASHSSPIDLLDAHNSHLNEETMSVKNKRGPTKLKGLGMEQNMIKEIEYNERGQPIGDTSITFASFLGALVRSTVQINIKNWTLVSKQQKEDMWTVILQRYKLDEVNKKNTLQKMGNYLREYRSRISTKVRAACALEVEEAHLQLAKLKPQNLTDHEWKEFIKRACSATAKSKSDLMKFIRSHHKLPHTMSRRGYARLEQKMKKEDPSNIEISRVDLWSEGHKSKNPKQANASVVESLKKIQEIKESQSSTQISSSLRDDALSKVLGEDRPGRTVIGLGFGVTITKLNAQAHSSKIIHALEDKVNRLEDKLDKLIEQGEKRTGQERVQSPQVVSTPESHHASNTNNDLHEPIIGQKCKIMSWYKRGEIVAEGSIASIDHVSLVHCKPLGLDAWKVWIEVGLVPEAHLWRTTSDMTLVEHAIGVPIAWNKQYIILDP</sequence>
<keyword evidence="2" id="KW-0121">Carboxypeptidase</keyword>